<dbReference type="Proteomes" id="UP000460287">
    <property type="component" value="Unassembled WGS sequence"/>
</dbReference>
<reference evidence="1 2" key="1">
    <citation type="submission" date="2019-08" db="EMBL/GenBank/DDBJ databases">
        <title>In-depth cultivation of the pig gut microbiome towards novel bacterial diversity and tailored functional studies.</title>
        <authorList>
            <person name="Wylensek D."/>
            <person name="Hitch T.C.A."/>
            <person name="Clavel T."/>
        </authorList>
    </citation>
    <scope>NUCLEOTIDE SEQUENCE [LARGE SCALE GENOMIC DNA]</scope>
    <source>
        <strain evidence="1 2">WCA-383-APC-5B</strain>
    </source>
</reference>
<keyword evidence="2" id="KW-1185">Reference proteome</keyword>
<proteinExistence type="predicted"/>
<dbReference type="RefSeq" id="WP_154531939.1">
    <property type="nucleotide sequence ID" value="NZ_VULX01000021.1"/>
</dbReference>
<comment type="caution">
    <text evidence="1">The sequence shown here is derived from an EMBL/GenBank/DDBJ whole genome shotgun (WGS) entry which is preliminary data.</text>
</comment>
<name>A0A7X2T2B1_9CLOT</name>
<evidence type="ECO:0000313" key="2">
    <source>
        <dbReference type="Proteomes" id="UP000460287"/>
    </source>
</evidence>
<sequence length="99" mass="11723">MEHDINLNIHWSAPDEVWDKIGKVYEEMPYWKGYENGPQWTGENIDLWASCEPSGIQIAGTMPDDIWQDWYKLLKEKLTKALGYEIGEPEDGYEFKYYN</sequence>
<gene>
    <name evidence="1" type="ORF">FYJ33_11715</name>
</gene>
<dbReference type="AlphaFoldDB" id="A0A7X2T2B1"/>
<organism evidence="1 2">
    <name type="scientific">Inconstantimicrobium porci</name>
    <dbReference type="NCBI Taxonomy" id="2652291"/>
    <lineage>
        <taxon>Bacteria</taxon>
        <taxon>Bacillati</taxon>
        <taxon>Bacillota</taxon>
        <taxon>Clostridia</taxon>
        <taxon>Eubacteriales</taxon>
        <taxon>Clostridiaceae</taxon>
        <taxon>Inconstantimicrobium</taxon>
    </lineage>
</organism>
<protein>
    <submittedName>
        <fullName evidence="1">Uncharacterized protein</fullName>
    </submittedName>
</protein>
<dbReference type="EMBL" id="VULX01000021">
    <property type="protein sequence ID" value="MSR92040.1"/>
    <property type="molecule type" value="Genomic_DNA"/>
</dbReference>
<evidence type="ECO:0000313" key="1">
    <source>
        <dbReference type="EMBL" id="MSR92040.1"/>
    </source>
</evidence>
<accession>A0A7X2T2B1</accession>